<evidence type="ECO:0000256" key="6">
    <source>
        <dbReference type="ARBA" id="ARBA00047475"/>
    </source>
</evidence>
<dbReference type="AlphaFoldDB" id="A0A0B1TJJ3"/>
<evidence type="ECO:0000256" key="3">
    <source>
        <dbReference type="ARBA" id="ARBA00022676"/>
    </source>
</evidence>
<keyword evidence="4" id="KW-0808">Transferase</keyword>
<dbReference type="Pfam" id="PF00201">
    <property type="entry name" value="UDPGT"/>
    <property type="match status" value="1"/>
</dbReference>
<proteinExistence type="inferred from homology"/>
<dbReference type="PANTHER" id="PTHR48043">
    <property type="entry name" value="EG:EG0003.4 PROTEIN-RELATED"/>
    <property type="match status" value="1"/>
</dbReference>
<dbReference type="Proteomes" id="UP000053660">
    <property type="component" value="Unassembled WGS sequence"/>
</dbReference>
<keyword evidence="3" id="KW-0328">Glycosyltransferase</keyword>
<dbReference type="Gene3D" id="3.40.50.2000">
    <property type="entry name" value="Glycogen Phosphorylase B"/>
    <property type="match status" value="1"/>
</dbReference>
<evidence type="ECO:0000256" key="1">
    <source>
        <dbReference type="ARBA" id="ARBA00009995"/>
    </source>
</evidence>
<gene>
    <name evidence="7" type="ORF">OESDEN_02588</name>
</gene>
<comment type="similarity">
    <text evidence="1">Belongs to the UDP-glycosyltransferase family.</text>
</comment>
<evidence type="ECO:0000313" key="8">
    <source>
        <dbReference type="Proteomes" id="UP000053660"/>
    </source>
</evidence>
<dbReference type="InterPro" id="IPR050271">
    <property type="entry name" value="UDP-glycosyltransferase"/>
</dbReference>
<dbReference type="SUPFAM" id="SSF53756">
    <property type="entry name" value="UDP-Glycosyltransferase/glycogen phosphorylase"/>
    <property type="match status" value="1"/>
</dbReference>
<dbReference type="EMBL" id="KN549455">
    <property type="protein sequence ID" value="KHJ97434.1"/>
    <property type="molecule type" value="Genomic_DNA"/>
</dbReference>
<reference evidence="7 8" key="1">
    <citation type="submission" date="2014-03" db="EMBL/GenBank/DDBJ databases">
        <title>Draft genome of the hookworm Oesophagostomum dentatum.</title>
        <authorList>
            <person name="Mitreva M."/>
        </authorList>
    </citation>
    <scope>NUCLEOTIDE SEQUENCE [LARGE SCALE GENOMIC DNA]</scope>
    <source>
        <strain evidence="7 8">OD-Hann</strain>
    </source>
</reference>
<name>A0A0B1TJJ3_OESDE</name>
<sequence>MPEVSFIWKYEDPNSTIADSLPNVRLSAWVPQIPLLRDGRLSAFLTHGGIGSTNEVAYIGKPTIVVGDEQIRITHSSQVPIFGDQMRNANMLAQHGGALVLDKTDLGDAKKLRNAFGEVIENDRFVGKLDKITTYLILLSE</sequence>
<dbReference type="PANTHER" id="PTHR48043:SF23">
    <property type="entry name" value="UDP-GLUCURONOSYLTRANSFERASE"/>
    <property type="match status" value="1"/>
</dbReference>
<keyword evidence="8" id="KW-1185">Reference proteome</keyword>
<evidence type="ECO:0000313" key="7">
    <source>
        <dbReference type="EMBL" id="KHJ97434.1"/>
    </source>
</evidence>
<dbReference type="InterPro" id="IPR002213">
    <property type="entry name" value="UDP_glucos_trans"/>
</dbReference>
<dbReference type="CDD" id="cd03784">
    <property type="entry name" value="GT1_Gtf-like"/>
    <property type="match status" value="1"/>
</dbReference>
<dbReference type="GO" id="GO:0015020">
    <property type="term" value="F:glucuronosyltransferase activity"/>
    <property type="evidence" value="ECO:0007669"/>
    <property type="project" value="UniProtKB-EC"/>
</dbReference>
<dbReference type="EC" id="2.4.1.17" evidence="2"/>
<evidence type="ECO:0000256" key="2">
    <source>
        <dbReference type="ARBA" id="ARBA00012544"/>
    </source>
</evidence>
<organism evidence="7 8">
    <name type="scientific">Oesophagostomum dentatum</name>
    <name type="common">Nodular worm</name>
    <dbReference type="NCBI Taxonomy" id="61180"/>
    <lineage>
        <taxon>Eukaryota</taxon>
        <taxon>Metazoa</taxon>
        <taxon>Ecdysozoa</taxon>
        <taxon>Nematoda</taxon>
        <taxon>Chromadorea</taxon>
        <taxon>Rhabditida</taxon>
        <taxon>Rhabditina</taxon>
        <taxon>Rhabditomorpha</taxon>
        <taxon>Strongyloidea</taxon>
        <taxon>Strongylidae</taxon>
        <taxon>Oesophagostomum</taxon>
    </lineage>
</organism>
<keyword evidence="5" id="KW-0732">Signal</keyword>
<dbReference type="OrthoDB" id="5835829at2759"/>
<accession>A0A0B1TJJ3</accession>
<evidence type="ECO:0000256" key="4">
    <source>
        <dbReference type="ARBA" id="ARBA00022679"/>
    </source>
</evidence>
<protein>
    <recommendedName>
        <fullName evidence="2">glucuronosyltransferase</fullName>
        <ecNumber evidence="2">2.4.1.17</ecNumber>
    </recommendedName>
</protein>
<comment type="catalytic activity">
    <reaction evidence="6">
        <text>glucuronate acceptor + UDP-alpha-D-glucuronate = acceptor beta-D-glucuronoside + UDP + H(+)</text>
        <dbReference type="Rhea" id="RHEA:21032"/>
        <dbReference type="ChEBI" id="CHEBI:15378"/>
        <dbReference type="ChEBI" id="CHEBI:58052"/>
        <dbReference type="ChEBI" id="CHEBI:58223"/>
        <dbReference type="ChEBI" id="CHEBI:132367"/>
        <dbReference type="ChEBI" id="CHEBI:132368"/>
        <dbReference type="EC" id="2.4.1.17"/>
    </reaction>
</comment>
<evidence type="ECO:0000256" key="5">
    <source>
        <dbReference type="ARBA" id="ARBA00022729"/>
    </source>
</evidence>